<organism evidence="1">
    <name type="scientific">Brachypodium distachyon</name>
    <name type="common">Purple false brome</name>
    <name type="synonym">Trachynia distachya</name>
    <dbReference type="NCBI Taxonomy" id="15368"/>
    <lineage>
        <taxon>Eukaryota</taxon>
        <taxon>Viridiplantae</taxon>
        <taxon>Streptophyta</taxon>
        <taxon>Embryophyta</taxon>
        <taxon>Tracheophyta</taxon>
        <taxon>Spermatophyta</taxon>
        <taxon>Magnoliopsida</taxon>
        <taxon>Liliopsida</taxon>
        <taxon>Poales</taxon>
        <taxon>Poaceae</taxon>
        <taxon>BOP clade</taxon>
        <taxon>Pooideae</taxon>
        <taxon>Stipodae</taxon>
        <taxon>Brachypodieae</taxon>
        <taxon>Brachypodium</taxon>
    </lineage>
</organism>
<evidence type="ECO:0000313" key="1">
    <source>
        <dbReference type="EMBL" id="KQJ95339.1"/>
    </source>
</evidence>
<dbReference type="Gramene" id="KQJ95339">
    <property type="protein sequence ID" value="KQJ95339"/>
    <property type="gene ID" value="BRADI_3g16616v3"/>
</dbReference>
<sequence>MICIRFGKEVLRGDWPDLHGIGSKVLGKNLLQGTKTKIRDYDRAKRMQTAACNPNQSPIHNSRTSPHSHARVVEHELGAIRGGITNSNPQNHTQVVEHKLGANPRGITRIRVARTLSNLRMSL</sequence>
<dbReference type="EnsemblPlants" id="KQJ95339">
    <property type="protein sequence ID" value="KQJ95339"/>
    <property type="gene ID" value="BRADI_3g16616v3"/>
</dbReference>
<dbReference type="EMBL" id="CM000882">
    <property type="protein sequence ID" value="KQJ95339.1"/>
    <property type="molecule type" value="Genomic_DNA"/>
</dbReference>
<reference evidence="1 2" key="1">
    <citation type="journal article" date="2010" name="Nature">
        <title>Genome sequencing and analysis of the model grass Brachypodium distachyon.</title>
        <authorList>
            <consortium name="International Brachypodium Initiative"/>
        </authorList>
    </citation>
    <scope>NUCLEOTIDE SEQUENCE [LARGE SCALE GENOMIC DNA]</scope>
    <source>
        <strain evidence="1 2">Bd21</strain>
    </source>
</reference>
<reference evidence="2" key="3">
    <citation type="submission" date="2018-08" db="UniProtKB">
        <authorList>
            <consortium name="EnsemblPlants"/>
        </authorList>
    </citation>
    <scope>IDENTIFICATION</scope>
    <source>
        <strain evidence="2">cv. Bd21</strain>
    </source>
</reference>
<dbReference type="AlphaFoldDB" id="A0A0Q3I430"/>
<keyword evidence="3" id="KW-1185">Reference proteome</keyword>
<reference evidence="1" key="2">
    <citation type="submission" date="2017-06" db="EMBL/GenBank/DDBJ databases">
        <title>WGS assembly of Brachypodium distachyon.</title>
        <authorList>
            <consortium name="The International Brachypodium Initiative"/>
            <person name="Lucas S."/>
            <person name="Harmon-Smith M."/>
            <person name="Lail K."/>
            <person name="Tice H."/>
            <person name="Grimwood J."/>
            <person name="Bruce D."/>
            <person name="Barry K."/>
            <person name="Shu S."/>
            <person name="Lindquist E."/>
            <person name="Wang M."/>
            <person name="Pitluck S."/>
            <person name="Vogel J.P."/>
            <person name="Garvin D.F."/>
            <person name="Mockler T.C."/>
            <person name="Schmutz J."/>
            <person name="Rokhsar D."/>
            <person name="Bevan M.W."/>
        </authorList>
    </citation>
    <scope>NUCLEOTIDE SEQUENCE</scope>
    <source>
        <strain evidence="1">Bd21</strain>
    </source>
</reference>
<evidence type="ECO:0000313" key="2">
    <source>
        <dbReference type="EnsemblPlants" id="KQJ95339"/>
    </source>
</evidence>
<accession>A0A0Q3I430</accession>
<evidence type="ECO:0000313" key="3">
    <source>
        <dbReference type="Proteomes" id="UP000008810"/>
    </source>
</evidence>
<dbReference type="Proteomes" id="UP000008810">
    <property type="component" value="Chromosome 3"/>
</dbReference>
<dbReference type="InParanoid" id="A0A0Q3I430"/>
<name>A0A0Q3I430_BRADI</name>
<protein>
    <submittedName>
        <fullName evidence="1 2">Uncharacterized protein</fullName>
    </submittedName>
</protein>
<gene>
    <name evidence="1" type="ORF">BRADI_3g16616v3</name>
</gene>
<proteinExistence type="predicted"/>